<reference evidence="2" key="1">
    <citation type="submission" date="2023-07" db="EMBL/GenBank/DDBJ databases">
        <authorList>
            <consortium name="AG Swart"/>
            <person name="Singh M."/>
            <person name="Singh A."/>
            <person name="Seah K."/>
            <person name="Emmerich C."/>
        </authorList>
    </citation>
    <scope>NUCLEOTIDE SEQUENCE</scope>
    <source>
        <strain evidence="2">DP1</strain>
    </source>
</reference>
<sequence>MNAKTRRRIKRVLKPKPKNRANLTTDMFKEYIKKFMLVKNLEAKRKVNNERKLAKRSRVRPKKYSVVGNTEMGIRSPIRPKILKKIKFKKTSARSIVKKMKPSAIAKLRRTRNQSYIGHKTRAEMKGLNLPKLRMFSQNSRDFKQGMMKSRYDKYSSPSKLRDSTIAPGEIPWSLDSQKVINSLTSHQDMGLGSPEIDDTLYYKNPPSKDIRKRSTNDRRKFFKTIGKGKYSSFFENIGKDSETSSMRTNIGNSVPNKSFRFSEA</sequence>
<protein>
    <submittedName>
        <fullName evidence="2">Uncharacterized protein</fullName>
    </submittedName>
</protein>
<gene>
    <name evidence="2" type="ORF">ECRASSUSDP1_LOCUS7624</name>
</gene>
<comment type="caution">
    <text evidence="2">The sequence shown here is derived from an EMBL/GenBank/DDBJ whole genome shotgun (WGS) entry which is preliminary data.</text>
</comment>
<dbReference type="AlphaFoldDB" id="A0AAD1UBY1"/>
<evidence type="ECO:0000256" key="1">
    <source>
        <dbReference type="SAM" id="MobiDB-lite"/>
    </source>
</evidence>
<name>A0AAD1UBY1_EUPCR</name>
<dbReference type="EMBL" id="CAMPGE010007434">
    <property type="protein sequence ID" value="CAI2366351.1"/>
    <property type="molecule type" value="Genomic_DNA"/>
</dbReference>
<keyword evidence="3" id="KW-1185">Reference proteome</keyword>
<evidence type="ECO:0000313" key="3">
    <source>
        <dbReference type="Proteomes" id="UP001295684"/>
    </source>
</evidence>
<proteinExistence type="predicted"/>
<dbReference type="Proteomes" id="UP001295684">
    <property type="component" value="Unassembled WGS sequence"/>
</dbReference>
<feature type="region of interest" description="Disordered" evidence="1">
    <location>
        <begin position="243"/>
        <end position="265"/>
    </location>
</feature>
<organism evidence="2 3">
    <name type="scientific">Euplotes crassus</name>
    <dbReference type="NCBI Taxonomy" id="5936"/>
    <lineage>
        <taxon>Eukaryota</taxon>
        <taxon>Sar</taxon>
        <taxon>Alveolata</taxon>
        <taxon>Ciliophora</taxon>
        <taxon>Intramacronucleata</taxon>
        <taxon>Spirotrichea</taxon>
        <taxon>Hypotrichia</taxon>
        <taxon>Euplotida</taxon>
        <taxon>Euplotidae</taxon>
        <taxon>Moneuplotes</taxon>
    </lineage>
</organism>
<evidence type="ECO:0000313" key="2">
    <source>
        <dbReference type="EMBL" id="CAI2366351.1"/>
    </source>
</evidence>
<feature type="compositionally biased region" description="Polar residues" evidence="1">
    <location>
        <begin position="244"/>
        <end position="257"/>
    </location>
</feature>
<accession>A0AAD1UBY1</accession>